<organism evidence="6 7">
    <name type="scientific">Pseudolactococcus plantarum</name>
    <dbReference type="NCBI Taxonomy" id="1365"/>
    <lineage>
        <taxon>Bacteria</taxon>
        <taxon>Bacillati</taxon>
        <taxon>Bacillota</taxon>
        <taxon>Bacilli</taxon>
        <taxon>Lactobacillales</taxon>
        <taxon>Streptococcaceae</taxon>
        <taxon>Pseudolactococcus</taxon>
    </lineage>
</organism>
<accession>A0A2A5S3A1</accession>
<evidence type="ECO:0000313" key="6">
    <source>
        <dbReference type="EMBL" id="PCS07997.1"/>
    </source>
</evidence>
<reference evidence="6 7" key="1">
    <citation type="submission" date="2014-12" db="EMBL/GenBank/DDBJ databases">
        <title>Draft genome sequences of 10 type strains of Lactococcus.</title>
        <authorList>
            <person name="Sun Z."/>
            <person name="Zhong Z."/>
            <person name="Liu W."/>
            <person name="Zhang W."/>
            <person name="Zhang H."/>
        </authorList>
    </citation>
    <scope>NUCLEOTIDE SEQUENCE [LARGE SCALE GENOMIC DNA]</scope>
    <source>
        <strain evidence="6 7">DSM 20686</strain>
    </source>
</reference>
<dbReference type="STRING" id="1348632.GCA_001591745_01067"/>
<dbReference type="SUPFAM" id="SSF52540">
    <property type="entry name" value="P-loop containing nucleoside triphosphate hydrolases"/>
    <property type="match status" value="1"/>
</dbReference>
<evidence type="ECO:0000313" key="7">
    <source>
        <dbReference type="Proteomes" id="UP000242246"/>
    </source>
</evidence>
<keyword evidence="3" id="KW-0547">Nucleotide-binding</keyword>
<keyword evidence="7" id="KW-1185">Reference proteome</keyword>
<dbReference type="GO" id="GO:0005524">
    <property type="term" value="F:ATP binding"/>
    <property type="evidence" value="ECO:0007669"/>
    <property type="project" value="UniProtKB-KW"/>
</dbReference>
<dbReference type="PROSITE" id="PS00211">
    <property type="entry name" value="ABC_TRANSPORTER_1"/>
    <property type="match status" value="1"/>
</dbReference>
<keyword evidence="2" id="KW-0813">Transport</keyword>
<evidence type="ECO:0000259" key="5">
    <source>
        <dbReference type="PROSITE" id="PS50893"/>
    </source>
</evidence>
<dbReference type="PROSITE" id="PS50893">
    <property type="entry name" value="ABC_TRANSPORTER_2"/>
    <property type="match status" value="1"/>
</dbReference>
<dbReference type="PANTHER" id="PTHR42711:SF5">
    <property type="entry name" value="ABC TRANSPORTER ATP-BINDING PROTEIN NATA"/>
    <property type="match status" value="1"/>
</dbReference>
<evidence type="ECO:0000256" key="2">
    <source>
        <dbReference type="ARBA" id="ARBA00022448"/>
    </source>
</evidence>
<dbReference type="InterPro" id="IPR027417">
    <property type="entry name" value="P-loop_NTPase"/>
</dbReference>
<evidence type="ECO:0000256" key="1">
    <source>
        <dbReference type="ARBA" id="ARBA00005417"/>
    </source>
</evidence>
<dbReference type="SMART" id="SM00382">
    <property type="entry name" value="AAA"/>
    <property type="match status" value="1"/>
</dbReference>
<sequence length="299" mass="32884">MVMNEKVLVVKKLSKTYGTKQVVNQVDLSIEKGSFTAILGPNGAGKSTTIAMLSTLTQATSGDIYYDGLAIQEHLRQVRPKIGIVFQNSVLDEALSVKQNLSIQAGLYKNISQDRIDEVITLTSLTGILKQPVSQLSGGQKRRVDIAVSVLHQPEILFLDEPTTGLDIQTRLAIWEVLQNMKVKEAMTIVLTTHYLEETNVADNVYIINSGEIIANGSAKELIQRYTQEILTIESGELSSICNILGLKDEQLPLSLPCPNAQTAIKLLCDIQPFVEKFSYQQGTMNDVFVALTGKEMIS</sequence>
<dbReference type="EMBL" id="JXJX01000002">
    <property type="protein sequence ID" value="PCS07997.1"/>
    <property type="molecule type" value="Genomic_DNA"/>
</dbReference>
<dbReference type="Proteomes" id="UP000242246">
    <property type="component" value="Unassembled WGS sequence"/>
</dbReference>
<dbReference type="InterPro" id="IPR050763">
    <property type="entry name" value="ABC_transporter_ATP-binding"/>
</dbReference>
<dbReference type="GO" id="GO:0016887">
    <property type="term" value="F:ATP hydrolysis activity"/>
    <property type="evidence" value="ECO:0007669"/>
    <property type="project" value="InterPro"/>
</dbReference>
<comment type="caution">
    <text evidence="6">The sequence shown here is derived from an EMBL/GenBank/DDBJ whole genome shotgun (WGS) entry which is preliminary data.</text>
</comment>
<evidence type="ECO:0000256" key="4">
    <source>
        <dbReference type="ARBA" id="ARBA00022840"/>
    </source>
</evidence>
<proteinExistence type="inferred from homology"/>
<dbReference type="Gene3D" id="3.40.50.300">
    <property type="entry name" value="P-loop containing nucleotide triphosphate hydrolases"/>
    <property type="match status" value="1"/>
</dbReference>
<name>A0A2A5S3A1_9LACT</name>
<keyword evidence="4 6" id="KW-0067">ATP-binding</keyword>
<dbReference type="InterPro" id="IPR003593">
    <property type="entry name" value="AAA+_ATPase"/>
</dbReference>
<dbReference type="AlphaFoldDB" id="A0A2A5S3A1"/>
<dbReference type="PANTHER" id="PTHR42711">
    <property type="entry name" value="ABC TRANSPORTER ATP-BINDING PROTEIN"/>
    <property type="match status" value="1"/>
</dbReference>
<comment type="similarity">
    <text evidence="1">Belongs to the ABC transporter superfamily.</text>
</comment>
<feature type="domain" description="ABC transporter" evidence="5">
    <location>
        <begin position="8"/>
        <end position="235"/>
    </location>
</feature>
<gene>
    <name evidence="6" type="ORF">RU87_GL000734</name>
</gene>
<evidence type="ECO:0000256" key="3">
    <source>
        <dbReference type="ARBA" id="ARBA00022741"/>
    </source>
</evidence>
<dbReference type="Pfam" id="PF00005">
    <property type="entry name" value="ABC_tran"/>
    <property type="match status" value="1"/>
</dbReference>
<protein>
    <submittedName>
        <fullName evidence="6">ABC transporter ATP-binding protein</fullName>
    </submittedName>
</protein>
<dbReference type="InterPro" id="IPR003439">
    <property type="entry name" value="ABC_transporter-like_ATP-bd"/>
</dbReference>
<dbReference type="InterPro" id="IPR017871">
    <property type="entry name" value="ABC_transporter-like_CS"/>
</dbReference>